<protein>
    <submittedName>
        <fullName evidence="2">Uncharacterized protein</fullName>
    </submittedName>
</protein>
<comment type="caution">
    <text evidence="2">The sequence shown here is derived from an EMBL/GenBank/DDBJ whole genome shotgun (WGS) entry which is preliminary data.</text>
</comment>
<feature type="region of interest" description="Disordered" evidence="1">
    <location>
        <begin position="1"/>
        <end position="23"/>
    </location>
</feature>
<feature type="compositionally biased region" description="Basic residues" evidence="1">
    <location>
        <begin position="149"/>
        <end position="161"/>
    </location>
</feature>
<evidence type="ECO:0000313" key="2">
    <source>
        <dbReference type="EMBL" id="KAG2482052.1"/>
    </source>
</evidence>
<accession>A0A836BMS8</accession>
<proteinExistence type="predicted"/>
<feature type="region of interest" description="Disordered" evidence="1">
    <location>
        <begin position="125"/>
        <end position="161"/>
    </location>
</feature>
<keyword evidence="3" id="KW-1185">Reference proteome</keyword>
<evidence type="ECO:0000313" key="3">
    <source>
        <dbReference type="Proteomes" id="UP000612055"/>
    </source>
</evidence>
<reference evidence="2" key="1">
    <citation type="journal article" date="2020" name="bioRxiv">
        <title>Comparative genomics of Chlamydomonas.</title>
        <authorList>
            <person name="Craig R.J."/>
            <person name="Hasan A.R."/>
            <person name="Ness R.W."/>
            <person name="Keightley P.D."/>
        </authorList>
    </citation>
    <scope>NUCLEOTIDE SEQUENCE</scope>
    <source>
        <strain evidence="2">CCAP 11/70</strain>
    </source>
</reference>
<name>A0A836BMS8_9CHLO</name>
<dbReference type="Proteomes" id="UP000612055">
    <property type="component" value="Unassembled WGS sequence"/>
</dbReference>
<dbReference type="EMBL" id="JAEHOE010000278">
    <property type="protein sequence ID" value="KAG2482052.1"/>
    <property type="molecule type" value="Genomic_DNA"/>
</dbReference>
<gene>
    <name evidence="2" type="ORF">HYH03_018996</name>
</gene>
<sequence length="161" mass="17741">MPTCTALPRRRERTPGAPSACPPTARCVHQQRLSYEFPSSKHLMEGGAARLAATMAKSAPAHFAIMAATYRKTGDKYNTLPATLANKMGLADRRLSCSPPGLLAAIDNGAAMAFSLFESYSKQYGGTQRRADQQRRQRLHPTLRPPLPPKKRKQSLLPRRV</sequence>
<organism evidence="2 3">
    <name type="scientific">Edaphochlamys debaryana</name>
    <dbReference type="NCBI Taxonomy" id="47281"/>
    <lineage>
        <taxon>Eukaryota</taxon>
        <taxon>Viridiplantae</taxon>
        <taxon>Chlorophyta</taxon>
        <taxon>core chlorophytes</taxon>
        <taxon>Chlorophyceae</taxon>
        <taxon>CS clade</taxon>
        <taxon>Chlamydomonadales</taxon>
        <taxon>Chlamydomonadales incertae sedis</taxon>
        <taxon>Edaphochlamys</taxon>
    </lineage>
</organism>
<dbReference type="AlphaFoldDB" id="A0A836BMS8"/>
<evidence type="ECO:0000256" key="1">
    <source>
        <dbReference type="SAM" id="MobiDB-lite"/>
    </source>
</evidence>